<feature type="compositionally biased region" description="Polar residues" evidence="10">
    <location>
        <begin position="1"/>
        <end position="27"/>
    </location>
</feature>
<keyword evidence="13" id="KW-1185">Reference proteome</keyword>
<evidence type="ECO:0000256" key="8">
    <source>
        <dbReference type="ARBA" id="ARBA00048679"/>
    </source>
</evidence>
<keyword evidence="3 12" id="KW-0808">Transferase</keyword>
<evidence type="ECO:0000313" key="12">
    <source>
        <dbReference type="EMBL" id="TWT58200.1"/>
    </source>
</evidence>
<dbReference type="Gene3D" id="3.30.200.20">
    <property type="entry name" value="Phosphorylase Kinase, domain 1"/>
    <property type="match status" value="1"/>
</dbReference>
<evidence type="ECO:0000256" key="10">
    <source>
        <dbReference type="SAM" id="MobiDB-lite"/>
    </source>
</evidence>
<comment type="caution">
    <text evidence="12">The sequence shown here is derived from an EMBL/GenBank/DDBJ whole genome shotgun (WGS) entry which is preliminary data.</text>
</comment>
<feature type="domain" description="Protein kinase" evidence="11">
    <location>
        <begin position="42"/>
        <end position="301"/>
    </location>
</feature>
<dbReference type="Proteomes" id="UP000317243">
    <property type="component" value="Unassembled WGS sequence"/>
</dbReference>
<feature type="binding site" evidence="9">
    <location>
        <position position="71"/>
    </location>
    <ligand>
        <name>ATP</name>
        <dbReference type="ChEBI" id="CHEBI:30616"/>
    </ligand>
</feature>
<keyword evidence="6 9" id="KW-0067">ATP-binding</keyword>
<dbReference type="CDD" id="cd14014">
    <property type="entry name" value="STKc_PknB_like"/>
    <property type="match status" value="1"/>
</dbReference>
<dbReference type="PROSITE" id="PS00108">
    <property type="entry name" value="PROTEIN_KINASE_ST"/>
    <property type="match status" value="1"/>
</dbReference>
<dbReference type="EMBL" id="SIHI01000001">
    <property type="protein sequence ID" value="TWT58200.1"/>
    <property type="molecule type" value="Genomic_DNA"/>
</dbReference>
<accession>A0A5C5X5J5</accession>
<evidence type="ECO:0000256" key="5">
    <source>
        <dbReference type="ARBA" id="ARBA00022777"/>
    </source>
</evidence>
<evidence type="ECO:0000256" key="1">
    <source>
        <dbReference type="ARBA" id="ARBA00012513"/>
    </source>
</evidence>
<evidence type="ECO:0000313" key="13">
    <source>
        <dbReference type="Proteomes" id="UP000317243"/>
    </source>
</evidence>
<dbReference type="SUPFAM" id="SSF56112">
    <property type="entry name" value="Protein kinase-like (PK-like)"/>
    <property type="match status" value="1"/>
</dbReference>
<dbReference type="GO" id="GO:0004674">
    <property type="term" value="F:protein serine/threonine kinase activity"/>
    <property type="evidence" value="ECO:0007669"/>
    <property type="project" value="UniProtKB-KW"/>
</dbReference>
<dbReference type="EC" id="2.7.11.1" evidence="1"/>
<feature type="region of interest" description="Disordered" evidence="10">
    <location>
        <begin position="1"/>
        <end position="32"/>
    </location>
</feature>
<organism evidence="12 13">
    <name type="scientific">Thalassoglobus neptunius</name>
    <dbReference type="NCBI Taxonomy" id="1938619"/>
    <lineage>
        <taxon>Bacteria</taxon>
        <taxon>Pseudomonadati</taxon>
        <taxon>Planctomycetota</taxon>
        <taxon>Planctomycetia</taxon>
        <taxon>Planctomycetales</taxon>
        <taxon>Planctomycetaceae</taxon>
        <taxon>Thalassoglobus</taxon>
    </lineage>
</organism>
<reference evidence="12 13" key="1">
    <citation type="submission" date="2019-02" db="EMBL/GenBank/DDBJ databases">
        <title>Deep-cultivation of Planctomycetes and their phenomic and genomic characterization uncovers novel biology.</title>
        <authorList>
            <person name="Wiegand S."/>
            <person name="Jogler M."/>
            <person name="Boedeker C."/>
            <person name="Pinto D."/>
            <person name="Vollmers J."/>
            <person name="Rivas-Marin E."/>
            <person name="Kohn T."/>
            <person name="Peeters S.H."/>
            <person name="Heuer A."/>
            <person name="Rast P."/>
            <person name="Oberbeckmann S."/>
            <person name="Bunk B."/>
            <person name="Jeske O."/>
            <person name="Meyerdierks A."/>
            <person name="Storesund J.E."/>
            <person name="Kallscheuer N."/>
            <person name="Luecker S."/>
            <person name="Lage O.M."/>
            <person name="Pohl T."/>
            <person name="Merkel B.J."/>
            <person name="Hornburger P."/>
            <person name="Mueller R.-W."/>
            <person name="Bruemmer F."/>
            <person name="Labrenz M."/>
            <person name="Spormann A.M."/>
            <person name="Op Den Camp H."/>
            <person name="Overmann J."/>
            <person name="Amann R."/>
            <person name="Jetten M.S.M."/>
            <person name="Mascher T."/>
            <person name="Medema M.H."/>
            <person name="Devos D.P."/>
            <person name="Kaster A.-K."/>
            <person name="Ovreas L."/>
            <person name="Rohde M."/>
            <person name="Galperin M.Y."/>
            <person name="Jogler C."/>
        </authorList>
    </citation>
    <scope>NUCLEOTIDE SEQUENCE [LARGE SCALE GENOMIC DNA]</scope>
    <source>
        <strain evidence="12 13">KOR42</strain>
    </source>
</reference>
<dbReference type="InterPro" id="IPR011009">
    <property type="entry name" value="Kinase-like_dom_sf"/>
</dbReference>
<dbReference type="FunFam" id="3.30.200.20:FF:000035">
    <property type="entry name" value="Serine/threonine protein kinase Stk1"/>
    <property type="match status" value="1"/>
</dbReference>
<evidence type="ECO:0000256" key="3">
    <source>
        <dbReference type="ARBA" id="ARBA00022679"/>
    </source>
</evidence>
<dbReference type="PROSITE" id="PS00107">
    <property type="entry name" value="PROTEIN_KINASE_ATP"/>
    <property type="match status" value="1"/>
</dbReference>
<evidence type="ECO:0000256" key="2">
    <source>
        <dbReference type="ARBA" id="ARBA00022527"/>
    </source>
</evidence>
<dbReference type="Pfam" id="PF00069">
    <property type="entry name" value="Pkinase"/>
    <property type="match status" value="1"/>
</dbReference>
<dbReference type="Gene3D" id="1.10.510.10">
    <property type="entry name" value="Transferase(Phosphotransferase) domain 1"/>
    <property type="match status" value="1"/>
</dbReference>
<dbReference type="AlphaFoldDB" id="A0A5C5X5J5"/>
<evidence type="ECO:0000259" key="11">
    <source>
        <dbReference type="PROSITE" id="PS50011"/>
    </source>
</evidence>
<evidence type="ECO:0000256" key="4">
    <source>
        <dbReference type="ARBA" id="ARBA00022741"/>
    </source>
</evidence>
<dbReference type="InterPro" id="IPR008271">
    <property type="entry name" value="Ser/Thr_kinase_AS"/>
</dbReference>
<dbReference type="GO" id="GO:0106310">
    <property type="term" value="F:protein serine kinase activity"/>
    <property type="evidence" value="ECO:0007669"/>
    <property type="project" value="RHEA"/>
</dbReference>
<protein>
    <recommendedName>
        <fullName evidence="1">non-specific serine/threonine protein kinase</fullName>
        <ecNumber evidence="1">2.7.11.1</ecNumber>
    </recommendedName>
</protein>
<evidence type="ECO:0000256" key="7">
    <source>
        <dbReference type="ARBA" id="ARBA00047899"/>
    </source>
</evidence>
<comment type="catalytic activity">
    <reaction evidence="7">
        <text>L-threonyl-[protein] + ATP = O-phospho-L-threonyl-[protein] + ADP + H(+)</text>
        <dbReference type="Rhea" id="RHEA:46608"/>
        <dbReference type="Rhea" id="RHEA-COMP:11060"/>
        <dbReference type="Rhea" id="RHEA-COMP:11605"/>
        <dbReference type="ChEBI" id="CHEBI:15378"/>
        <dbReference type="ChEBI" id="CHEBI:30013"/>
        <dbReference type="ChEBI" id="CHEBI:30616"/>
        <dbReference type="ChEBI" id="CHEBI:61977"/>
        <dbReference type="ChEBI" id="CHEBI:456216"/>
        <dbReference type="EC" id="2.7.11.1"/>
    </reaction>
</comment>
<feature type="compositionally biased region" description="Polar residues" evidence="10">
    <location>
        <begin position="502"/>
        <end position="511"/>
    </location>
</feature>
<dbReference type="FunFam" id="1.10.510.10:FF:000021">
    <property type="entry name" value="Serine/threonine protein kinase"/>
    <property type="match status" value="1"/>
</dbReference>
<dbReference type="PROSITE" id="PS50011">
    <property type="entry name" value="PROTEIN_KINASE_DOM"/>
    <property type="match status" value="1"/>
</dbReference>
<sequence length="511" mass="56600">MAESDSNLPDEQTNVDDTTSMPPSFSASGEMVPQTDSILDDFRLLRRLGKGGMAEVWLAEQESLKRNVALKLLRPDLTEDQTYVARFQAEAKAAAGLNHPNIVQVYTVGENHGQYFIAQEYVEGATLKSFIQKKGPLEPKLGLRIMRQVASALRSAAEKGIVHRDIKPENIMLNRKGEAKVADFGLAQLQGGERLNLTQEGVTMGTPLYMSPEQVSGRKLDQRSDIYSFGITSYYMFAGHPPFEGENAVSVAVKHLHETPTPLEEIRPDLPKVICQVINRMTEKSPDDRYASAEDVLNDVRKIAKALETGDSVNDLFADSAPSANAFPTNRPAAVLTLLCILAALASAGVSLATRQTIPEANPNLIHSSIPKMDSAREQFIDAMFRVDSEDAFKAVIQYHPTDTGYVNRAHEQLALQYLHDPNRKADAERQLNLLRDIQTEEYITKARIGKAYLSAIEGNISLAKSTLAALPADYQDRLSESWRQREEDARRIISESEESSQNRVPEDSSS</sequence>
<dbReference type="GO" id="GO:0005524">
    <property type="term" value="F:ATP binding"/>
    <property type="evidence" value="ECO:0007669"/>
    <property type="project" value="UniProtKB-UniRule"/>
</dbReference>
<comment type="catalytic activity">
    <reaction evidence="8">
        <text>L-seryl-[protein] + ATP = O-phospho-L-seryl-[protein] + ADP + H(+)</text>
        <dbReference type="Rhea" id="RHEA:17989"/>
        <dbReference type="Rhea" id="RHEA-COMP:9863"/>
        <dbReference type="Rhea" id="RHEA-COMP:11604"/>
        <dbReference type="ChEBI" id="CHEBI:15378"/>
        <dbReference type="ChEBI" id="CHEBI:29999"/>
        <dbReference type="ChEBI" id="CHEBI:30616"/>
        <dbReference type="ChEBI" id="CHEBI:83421"/>
        <dbReference type="ChEBI" id="CHEBI:456216"/>
        <dbReference type="EC" id="2.7.11.1"/>
    </reaction>
</comment>
<dbReference type="OrthoDB" id="6111975at2"/>
<dbReference type="PANTHER" id="PTHR43289">
    <property type="entry name" value="MITOGEN-ACTIVATED PROTEIN KINASE KINASE KINASE 20-RELATED"/>
    <property type="match status" value="1"/>
</dbReference>
<feature type="region of interest" description="Disordered" evidence="10">
    <location>
        <begin position="486"/>
        <end position="511"/>
    </location>
</feature>
<name>A0A5C5X5J5_9PLAN</name>
<keyword evidence="5 12" id="KW-0418">Kinase</keyword>
<dbReference type="InterPro" id="IPR000719">
    <property type="entry name" value="Prot_kinase_dom"/>
</dbReference>
<keyword evidence="2" id="KW-0723">Serine/threonine-protein kinase</keyword>
<evidence type="ECO:0000256" key="9">
    <source>
        <dbReference type="PROSITE-ProRule" id="PRU10141"/>
    </source>
</evidence>
<proteinExistence type="predicted"/>
<dbReference type="InterPro" id="IPR017441">
    <property type="entry name" value="Protein_kinase_ATP_BS"/>
</dbReference>
<evidence type="ECO:0000256" key="6">
    <source>
        <dbReference type="ARBA" id="ARBA00022840"/>
    </source>
</evidence>
<keyword evidence="4 9" id="KW-0547">Nucleotide-binding</keyword>
<dbReference type="PANTHER" id="PTHR43289:SF6">
    <property type="entry name" value="SERINE_THREONINE-PROTEIN KINASE NEKL-3"/>
    <property type="match status" value="1"/>
</dbReference>
<dbReference type="SMART" id="SM00220">
    <property type="entry name" value="S_TKc"/>
    <property type="match status" value="1"/>
</dbReference>
<feature type="compositionally biased region" description="Basic and acidic residues" evidence="10">
    <location>
        <begin position="486"/>
        <end position="495"/>
    </location>
</feature>
<dbReference type="RefSeq" id="WP_146508422.1">
    <property type="nucleotide sequence ID" value="NZ_SIHI01000001.1"/>
</dbReference>
<gene>
    <name evidence="12" type="primary">prkC_4</name>
    <name evidence="12" type="ORF">KOR42_15710</name>
</gene>